<gene>
    <name evidence="1" type="ORF">LDJ79_09080</name>
</gene>
<dbReference type="InterPro" id="IPR029063">
    <property type="entry name" value="SAM-dependent_MTases_sf"/>
</dbReference>
<dbReference type="SUPFAM" id="SSF53335">
    <property type="entry name" value="S-adenosyl-L-methionine-dependent methyltransferases"/>
    <property type="match status" value="1"/>
</dbReference>
<dbReference type="RefSeq" id="WP_225250346.1">
    <property type="nucleotide sequence ID" value="NZ_JAIWIU010000054.1"/>
</dbReference>
<dbReference type="Gene3D" id="3.40.50.150">
    <property type="entry name" value="Vaccinia Virus protein VP39"/>
    <property type="match status" value="1"/>
</dbReference>
<dbReference type="PIRSF" id="PIRSF028234">
    <property type="entry name" value="UCP028234"/>
    <property type="match status" value="1"/>
</dbReference>
<dbReference type="Proteomes" id="UP001199044">
    <property type="component" value="Unassembled WGS sequence"/>
</dbReference>
<keyword evidence="2" id="KW-1185">Reference proteome</keyword>
<evidence type="ECO:0000313" key="2">
    <source>
        <dbReference type="Proteomes" id="UP001199044"/>
    </source>
</evidence>
<evidence type="ECO:0000313" key="1">
    <source>
        <dbReference type="EMBL" id="MCA2016261.1"/>
    </source>
</evidence>
<comment type="caution">
    <text evidence="1">The sequence shown here is derived from an EMBL/GenBank/DDBJ whole genome shotgun (WGS) entry which is preliminary data.</text>
</comment>
<reference evidence="2" key="1">
    <citation type="submission" date="2023-07" db="EMBL/GenBank/DDBJ databases">
        <title>Molecular identification of indigenous halophilic bacteria isolated from red sea cost, biodegradation of synthetic dyes and assessment of degraded metabolite toxicity.</title>
        <authorList>
            <person name="Chaieb K."/>
            <person name="Altayb H.N."/>
        </authorList>
    </citation>
    <scope>NUCLEOTIDE SEQUENCE [LARGE SCALE GENOMIC DNA]</scope>
    <source>
        <strain evidence="2">K20</strain>
    </source>
</reference>
<name>A0ABS7YKT7_9VIBR</name>
<sequence length="225" mass="26351">MKLSKRLQQIEALIAPRYDHIWDCCCDHGFLGAALLKKHLHTNVHFVDIVPNLMTSLHNRLLHFFGDDAHRWHTHCLDVAKLPLDQFSGRHLVIIAGVGGDLMMEFIEALETRYKDMPFDYLLCPVHHQYALRQALIQKRFSLHEERLVEENHRFYEMLLVSNQRERGEAIHPVGKHIWQAQSPEQQASIKRYLEKTRQHYSRIAQGQNQLGMDMLAAYQAIELT</sequence>
<protein>
    <submittedName>
        <fullName evidence="1">tRNA (Adenine(22)-N(1))-methyltransferase TrmK</fullName>
    </submittedName>
</protein>
<organism evidence="1 2">
    <name type="scientific">Vibrio tritonius</name>
    <dbReference type="NCBI Taxonomy" id="1435069"/>
    <lineage>
        <taxon>Bacteria</taxon>
        <taxon>Pseudomonadati</taxon>
        <taxon>Pseudomonadota</taxon>
        <taxon>Gammaproteobacteria</taxon>
        <taxon>Vibrionales</taxon>
        <taxon>Vibrionaceae</taxon>
        <taxon>Vibrio</taxon>
    </lineage>
</organism>
<dbReference type="EMBL" id="JAIWIU010000054">
    <property type="protein sequence ID" value="MCA2016261.1"/>
    <property type="molecule type" value="Genomic_DNA"/>
</dbReference>
<dbReference type="Pfam" id="PF12847">
    <property type="entry name" value="Methyltransf_18"/>
    <property type="match status" value="1"/>
</dbReference>
<dbReference type="PANTHER" id="PTHR38451:SF1">
    <property type="entry name" value="TRNA (ADENINE(22)-N(1))-METHYLTRANSFERASE"/>
    <property type="match status" value="1"/>
</dbReference>
<dbReference type="InterPro" id="IPR016876">
    <property type="entry name" value="UCP028234"/>
</dbReference>
<dbReference type="PANTHER" id="PTHR38451">
    <property type="entry name" value="TRNA (ADENINE(22)-N(1))-METHYLTRANSFERASE"/>
    <property type="match status" value="1"/>
</dbReference>
<accession>A0ABS7YKT7</accession>
<proteinExistence type="predicted"/>